<gene>
    <name evidence="2" type="ordered locus">Rvan_3185</name>
</gene>
<accession>E3I1K6</accession>
<dbReference type="AlphaFoldDB" id="E3I1K6"/>
<keyword evidence="3" id="KW-1185">Reference proteome</keyword>
<protein>
    <submittedName>
        <fullName evidence="2">Uncharacterized protein</fullName>
    </submittedName>
</protein>
<feature type="chain" id="PRO_5003171695" evidence="1">
    <location>
        <begin position="20"/>
        <end position="277"/>
    </location>
</feature>
<evidence type="ECO:0000256" key="1">
    <source>
        <dbReference type="SAM" id="SignalP"/>
    </source>
</evidence>
<dbReference type="RefSeq" id="WP_013420741.1">
    <property type="nucleotide sequence ID" value="NC_014664.1"/>
</dbReference>
<dbReference type="HOGENOM" id="CLU_1004300_0_0_5"/>
<sequence length="277" mass="29966">MKLAFIVAMLLATEVSAHACAGKIETFSARRPLIYNPFSVVDAHLRLAVTIRNTGSETCSYRLSIPDSYRPLLFENIAFTIDARDASNETPGTFSVTTPSVAAGQTHQLRLRLSASRGQPALSGDLTKRVGFVLTEAGAQGLPLDQTELDLHCLIPPVFEINVAGSGLRATLEIDDSKLPSKAVVLQTRSTQSHRLQIRAENGFLVREGSLPSATTIIPYEVAIDGLSRQLQKDAVWQVDGPAGEASRRLSVTIGDTFNKLAGLYKEVITVHIDSKL</sequence>
<feature type="signal peptide" evidence="1">
    <location>
        <begin position="1"/>
        <end position="19"/>
    </location>
</feature>
<reference evidence="3" key="1">
    <citation type="journal article" date="2011" name="J. Bacteriol.">
        <title>Genome sequences of eight morphologically diverse alphaproteobacteria.</title>
        <authorList>
            <consortium name="US DOE Joint Genome Institute"/>
            <person name="Brown P.J."/>
            <person name="Kysela D.T."/>
            <person name="Buechlein A."/>
            <person name="Hemmerich C."/>
            <person name="Brun Y.V."/>
        </authorList>
    </citation>
    <scope>NUCLEOTIDE SEQUENCE [LARGE SCALE GENOMIC DNA]</scope>
    <source>
        <strain evidence="3">ATCC 17100 / ATH 3.1.1 / DSM 162 / LMG 4299</strain>
    </source>
</reference>
<dbReference type="EMBL" id="CP002292">
    <property type="protein sequence ID" value="ADP72381.1"/>
    <property type="molecule type" value="Genomic_DNA"/>
</dbReference>
<proteinExistence type="predicted"/>
<dbReference type="STRING" id="648757.Rvan_3185"/>
<evidence type="ECO:0000313" key="3">
    <source>
        <dbReference type="Proteomes" id="UP000001399"/>
    </source>
</evidence>
<dbReference type="KEGG" id="rva:Rvan_3185"/>
<dbReference type="Proteomes" id="UP000001399">
    <property type="component" value="Chromosome"/>
</dbReference>
<name>E3I1K6_RHOVT</name>
<keyword evidence="1" id="KW-0732">Signal</keyword>
<evidence type="ECO:0000313" key="2">
    <source>
        <dbReference type="EMBL" id="ADP72381.1"/>
    </source>
</evidence>
<dbReference type="OrthoDB" id="7619271at2"/>
<organism evidence="2 3">
    <name type="scientific">Rhodomicrobium vannielii (strain ATCC 17100 / DSM 162 / LMG 4299 / NCIMB 10020 / ATH 3.1.1)</name>
    <dbReference type="NCBI Taxonomy" id="648757"/>
    <lineage>
        <taxon>Bacteria</taxon>
        <taxon>Pseudomonadati</taxon>
        <taxon>Pseudomonadota</taxon>
        <taxon>Alphaproteobacteria</taxon>
        <taxon>Hyphomicrobiales</taxon>
        <taxon>Hyphomicrobiaceae</taxon>
        <taxon>Rhodomicrobium</taxon>
    </lineage>
</organism>